<sequence>MKVKCDEAKPKCIRCSKRDKECTYATNGSKFRMVETALEANREQANNASFGALDLIDKDLSAKIDQAIALDESISPFIASPHELPDLASRIDYALLKQPYGGPRVEPTRDAVLDSDTIFSFPFESILSLSDEMHRKYFDVFFSEFAEIVAPLKASSDAFFFRDVVIQYSMKKDYLYFAMLASGARLSYRRTLEDDDQNACAAFMKKTLELLNDYTMVLTLSKDQVESLNLSIIVQTVETLTLTILLLTSDNASSMKDSWRSHLKGAKELLRKVFIDEAFPKTKVLTFCKCWFTGFEILAGLTAPFGGVLVQSHEIEKLSTNVNDENEVQILRELQLVSKEDFNYIFGFHNKLLPPLIKLMTRMRKGNTNIGPKADSDFVFDMISELRAFKDYDFTAIELDSKYPWAQTTHMTYVNAALLTVLTKFLHVPLDTSAVIELVNSILDSVTAGIKAENATDSIIFPLMMVQWPLLAAGFSASTDEQKFKLDSIFHLLAGWGSGSAQYSIEMMKRAWNNINPNLNVDLMAY</sequence>
<dbReference type="GO" id="GO:0000976">
    <property type="term" value="F:transcription cis-regulatory region binding"/>
    <property type="evidence" value="ECO:0007669"/>
    <property type="project" value="TreeGrafter"/>
</dbReference>
<proteinExistence type="predicted"/>
<accession>A0A1E4RUI3</accession>
<organism evidence="4 5">
    <name type="scientific">Cyberlindnera jadinii (strain ATCC 18201 / CBS 1600 / BCRC 20928 / JCM 3617 / NBRC 0987 / NRRL Y-1542)</name>
    <name type="common">Torula yeast</name>
    <name type="synonym">Candida utilis</name>
    <dbReference type="NCBI Taxonomy" id="983966"/>
    <lineage>
        <taxon>Eukaryota</taxon>
        <taxon>Fungi</taxon>
        <taxon>Dikarya</taxon>
        <taxon>Ascomycota</taxon>
        <taxon>Saccharomycotina</taxon>
        <taxon>Saccharomycetes</taxon>
        <taxon>Phaffomycetales</taxon>
        <taxon>Phaffomycetaceae</taxon>
        <taxon>Cyberlindnera</taxon>
    </lineage>
</organism>
<dbReference type="PANTHER" id="PTHR37534:SF49">
    <property type="entry name" value="LYSINE BIOSYNTHESIS REGULATORY PROTEIN LYS14"/>
    <property type="match status" value="1"/>
</dbReference>
<keyword evidence="5" id="KW-1185">Reference proteome</keyword>
<dbReference type="OrthoDB" id="424974at2759"/>
<dbReference type="GO" id="GO:0005634">
    <property type="term" value="C:nucleus"/>
    <property type="evidence" value="ECO:0007669"/>
    <property type="project" value="UniProtKB-SubCell"/>
</dbReference>
<keyword evidence="2" id="KW-0539">Nucleus</keyword>
<dbReference type="InterPro" id="IPR001138">
    <property type="entry name" value="Zn2Cys6_DnaBD"/>
</dbReference>
<gene>
    <name evidence="4" type="ORF">CYBJADRAFT_169977</name>
</gene>
<evidence type="ECO:0000313" key="5">
    <source>
        <dbReference type="Proteomes" id="UP000094389"/>
    </source>
</evidence>
<comment type="subcellular location">
    <subcellularLocation>
        <location evidence="1">Nucleus</location>
    </subcellularLocation>
</comment>
<dbReference type="SUPFAM" id="SSF57701">
    <property type="entry name" value="Zn2/Cys6 DNA-binding domain"/>
    <property type="match status" value="1"/>
</dbReference>
<dbReference type="PANTHER" id="PTHR37534">
    <property type="entry name" value="TRANSCRIPTIONAL ACTIVATOR PROTEIN UGA3"/>
    <property type="match status" value="1"/>
</dbReference>
<dbReference type="AlphaFoldDB" id="A0A1E4RUI3"/>
<protein>
    <recommendedName>
        <fullName evidence="3">Zn(2)-C6 fungal-type domain-containing protein</fullName>
    </recommendedName>
</protein>
<dbReference type="InterPro" id="IPR021858">
    <property type="entry name" value="Fun_TF"/>
</dbReference>
<dbReference type="GeneID" id="30990408"/>
<dbReference type="CDD" id="cd00067">
    <property type="entry name" value="GAL4"/>
    <property type="match status" value="1"/>
</dbReference>
<feature type="domain" description="Zn(2)-C6 fungal-type" evidence="3">
    <location>
        <begin position="2"/>
        <end position="25"/>
    </location>
</feature>
<evidence type="ECO:0000256" key="1">
    <source>
        <dbReference type="ARBA" id="ARBA00004123"/>
    </source>
</evidence>
<dbReference type="RefSeq" id="XP_020067764.1">
    <property type="nucleotide sequence ID" value="XM_020216012.1"/>
</dbReference>
<dbReference type="EMBL" id="KV453951">
    <property type="protein sequence ID" value="ODV70725.1"/>
    <property type="molecule type" value="Genomic_DNA"/>
</dbReference>
<evidence type="ECO:0000256" key="2">
    <source>
        <dbReference type="ARBA" id="ARBA00023242"/>
    </source>
</evidence>
<dbReference type="OMA" id="YWFVSFE"/>
<dbReference type="Proteomes" id="UP000094389">
    <property type="component" value="Unassembled WGS sequence"/>
</dbReference>
<dbReference type="GO" id="GO:0045944">
    <property type="term" value="P:positive regulation of transcription by RNA polymerase II"/>
    <property type="evidence" value="ECO:0007669"/>
    <property type="project" value="TreeGrafter"/>
</dbReference>
<reference evidence="4 5" key="1">
    <citation type="journal article" date="2016" name="Proc. Natl. Acad. Sci. U.S.A.">
        <title>Comparative genomics of biotechnologically important yeasts.</title>
        <authorList>
            <person name="Riley R."/>
            <person name="Haridas S."/>
            <person name="Wolfe K.H."/>
            <person name="Lopes M.R."/>
            <person name="Hittinger C.T."/>
            <person name="Goeker M."/>
            <person name="Salamov A.A."/>
            <person name="Wisecaver J.H."/>
            <person name="Long T.M."/>
            <person name="Calvey C.H."/>
            <person name="Aerts A.L."/>
            <person name="Barry K.W."/>
            <person name="Choi C."/>
            <person name="Clum A."/>
            <person name="Coughlan A.Y."/>
            <person name="Deshpande S."/>
            <person name="Douglass A.P."/>
            <person name="Hanson S.J."/>
            <person name="Klenk H.-P."/>
            <person name="LaButti K.M."/>
            <person name="Lapidus A."/>
            <person name="Lindquist E.A."/>
            <person name="Lipzen A.M."/>
            <person name="Meier-Kolthoff J.P."/>
            <person name="Ohm R.A."/>
            <person name="Otillar R.P."/>
            <person name="Pangilinan J.L."/>
            <person name="Peng Y."/>
            <person name="Rokas A."/>
            <person name="Rosa C.A."/>
            <person name="Scheuner C."/>
            <person name="Sibirny A.A."/>
            <person name="Slot J.C."/>
            <person name="Stielow J.B."/>
            <person name="Sun H."/>
            <person name="Kurtzman C.P."/>
            <person name="Blackwell M."/>
            <person name="Grigoriev I.V."/>
            <person name="Jeffries T.W."/>
        </authorList>
    </citation>
    <scope>NUCLEOTIDE SEQUENCE [LARGE SCALE GENOMIC DNA]</scope>
    <source>
        <strain evidence="5">ATCC 18201 / CBS 1600 / BCRC 20928 / JCM 3617 / NBRC 0987 / NRRL Y-1542</strain>
    </source>
</reference>
<dbReference type="STRING" id="983966.A0A1E4RUI3"/>
<dbReference type="InterPro" id="IPR036864">
    <property type="entry name" value="Zn2-C6_fun-type_DNA-bd_sf"/>
</dbReference>
<dbReference type="GO" id="GO:0000981">
    <property type="term" value="F:DNA-binding transcription factor activity, RNA polymerase II-specific"/>
    <property type="evidence" value="ECO:0007669"/>
    <property type="project" value="InterPro"/>
</dbReference>
<dbReference type="GO" id="GO:0008270">
    <property type="term" value="F:zinc ion binding"/>
    <property type="evidence" value="ECO:0007669"/>
    <property type="project" value="InterPro"/>
</dbReference>
<dbReference type="Pfam" id="PF11951">
    <property type="entry name" value="Fungal_trans_2"/>
    <property type="match status" value="1"/>
</dbReference>
<name>A0A1E4RUI3_CYBJN</name>
<evidence type="ECO:0000259" key="3">
    <source>
        <dbReference type="Pfam" id="PF00172"/>
    </source>
</evidence>
<dbReference type="Pfam" id="PF00172">
    <property type="entry name" value="Zn_clus"/>
    <property type="match status" value="1"/>
</dbReference>
<evidence type="ECO:0000313" key="4">
    <source>
        <dbReference type="EMBL" id="ODV70725.1"/>
    </source>
</evidence>
<dbReference type="Gene3D" id="4.10.240.10">
    <property type="entry name" value="Zn(2)-C6 fungal-type DNA-binding domain"/>
    <property type="match status" value="1"/>
</dbReference>